<dbReference type="eggNOG" id="KOG1176">
    <property type="taxonomic scope" value="Eukaryota"/>
</dbReference>
<dbReference type="Gene3D" id="3.40.50.12780">
    <property type="entry name" value="N-terminal domain of ligase-like"/>
    <property type="match status" value="1"/>
</dbReference>
<dbReference type="InterPro" id="IPR025110">
    <property type="entry name" value="AMP-bd_C"/>
</dbReference>
<dbReference type="SUPFAM" id="SSF56801">
    <property type="entry name" value="Acetyl-CoA synthetase-like"/>
    <property type="match status" value="1"/>
</dbReference>
<dbReference type="PANTHER" id="PTHR43201">
    <property type="entry name" value="ACYL-COA SYNTHETASE"/>
    <property type="match status" value="1"/>
</dbReference>
<dbReference type="InterPro" id="IPR000873">
    <property type="entry name" value="AMP-dep_synth/lig_dom"/>
</dbReference>
<evidence type="ECO:0000256" key="2">
    <source>
        <dbReference type="ARBA" id="ARBA00022598"/>
    </source>
</evidence>
<dbReference type="GO" id="GO:0031956">
    <property type="term" value="F:medium-chain fatty acid-CoA ligase activity"/>
    <property type="evidence" value="ECO:0000318"/>
    <property type="project" value="GO_Central"/>
</dbReference>
<dbReference type="Gene3D" id="3.30.300.30">
    <property type="match status" value="1"/>
</dbReference>
<dbReference type="GO" id="GO:0006631">
    <property type="term" value="P:fatty acid metabolic process"/>
    <property type="evidence" value="ECO:0000318"/>
    <property type="project" value="GO_Central"/>
</dbReference>
<dbReference type="AlphaFoldDB" id="B9TNS8"/>
<dbReference type="STRING" id="3988.B9TNS8"/>
<sequence length="258" mass="27902">MDAEAFRPTTCILPPELLSIWVGWLESWGKRAPESLRFMTVGGAPVPPVLAERAWRVGLPVHESYGLSECCSLVAMNRPGERVPGTVGTPLDGVQVVIDGGEIVVSGPMVMEGYLHGERAQGRHRTGDAGYFDQHGRLVVSGRIDDVIVTGEGRNIHPESIEAMVMGDPRIAQCAVVDGGELPVAVVVPAKTGFKRSIRSTLDAHVAGLCAAAPDYAVPVRTVVVEERELKRRNLVTSNGRLRRRAIAQYLREADDPL</sequence>
<accession>B9TNS8</accession>
<protein>
    <submittedName>
        <fullName evidence="5">AMP dependent CoA ligase, putative</fullName>
        <ecNumber evidence="5">6.2.1.26</ecNumber>
    </submittedName>
</protein>
<dbReference type="PANTHER" id="PTHR43201:SF5">
    <property type="entry name" value="MEDIUM-CHAIN ACYL-COA LIGASE ACSF2, MITOCHONDRIAL"/>
    <property type="match status" value="1"/>
</dbReference>
<dbReference type="InterPro" id="IPR045851">
    <property type="entry name" value="AMP-bd_C_sf"/>
</dbReference>
<evidence type="ECO:0000259" key="3">
    <source>
        <dbReference type="Pfam" id="PF00501"/>
    </source>
</evidence>
<name>B9TNS8_RICCO</name>
<dbReference type="EC" id="6.2.1.26" evidence="5"/>
<evidence type="ECO:0000313" key="5">
    <source>
        <dbReference type="EMBL" id="EEF22486.1"/>
    </source>
</evidence>
<feature type="domain" description="AMP-binding enzyme C-terminal" evidence="4">
    <location>
        <begin position="161"/>
        <end position="229"/>
    </location>
</feature>
<comment type="similarity">
    <text evidence="1">Belongs to the ATP-dependent AMP-binding enzyme family.</text>
</comment>
<dbReference type="Pfam" id="PF00501">
    <property type="entry name" value="AMP-binding"/>
    <property type="match status" value="1"/>
</dbReference>
<organism evidence="5 6">
    <name type="scientific">Ricinus communis</name>
    <name type="common">Castor bean</name>
    <dbReference type="NCBI Taxonomy" id="3988"/>
    <lineage>
        <taxon>Eukaryota</taxon>
        <taxon>Viridiplantae</taxon>
        <taxon>Streptophyta</taxon>
        <taxon>Embryophyta</taxon>
        <taxon>Tracheophyta</taxon>
        <taxon>Spermatophyta</taxon>
        <taxon>Magnoliopsida</taxon>
        <taxon>eudicotyledons</taxon>
        <taxon>Gunneridae</taxon>
        <taxon>Pentapetalae</taxon>
        <taxon>rosids</taxon>
        <taxon>fabids</taxon>
        <taxon>Malpighiales</taxon>
        <taxon>Euphorbiaceae</taxon>
        <taxon>Acalyphoideae</taxon>
        <taxon>Acalypheae</taxon>
        <taxon>Ricinus</taxon>
    </lineage>
</organism>
<keyword evidence="2 5" id="KW-0436">Ligase</keyword>
<reference evidence="6" key="1">
    <citation type="journal article" date="2010" name="Nat. Biotechnol.">
        <title>Draft genome sequence of the oilseed species Ricinus communis.</title>
        <authorList>
            <person name="Chan A.P."/>
            <person name="Crabtree J."/>
            <person name="Zhao Q."/>
            <person name="Lorenzi H."/>
            <person name="Orvis J."/>
            <person name="Puiu D."/>
            <person name="Melake-Berhan A."/>
            <person name="Jones K.M."/>
            <person name="Redman J."/>
            <person name="Chen G."/>
            <person name="Cahoon E.B."/>
            <person name="Gedil M."/>
            <person name="Stanke M."/>
            <person name="Haas B.J."/>
            <person name="Wortman J.R."/>
            <person name="Fraser-Liggett C.M."/>
            <person name="Ravel J."/>
            <person name="Rabinowicz P.D."/>
        </authorList>
    </citation>
    <scope>NUCLEOTIDE SEQUENCE [LARGE SCALE GENOMIC DNA]</scope>
    <source>
        <strain evidence="6">cv. Hale</strain>
    </source>
</reference>
<dbReference type="Proteomes" id="UP000008311">
    <property type="component" value="Unassembled WGS sequence"/>
</dbReference>
<gene>
    <name evidence="5" type="ORF">RCOM_2007680</name>
</gene>
<keyword evidence="6" id="KW-1185">Reference proteome</keyword>
<dbReference type="GO" id="GO:0008756">
    <property type="term" value="F:o-succinylbenzoate-CoA ligase activity"/>
    <property type="evidence" value="ECO:0007669"/>
    <property type="project" value="UniProtKB-EC"/>
</dbReference>
<dbReference type="Pfam" id="PF13193">
    <property type="entry name" value="AMP-binding_C"/>
    <property type="match status" value="1"/>
</dbReference>
<dbReference type="InParanoid" id="B9TNS8"/>
<dbReference type="EMBL" id="EQ993465">
    <property type="protein sequence ID" value="EEF22486.1"/>
    <property type="molecule type" value="Genomic_DNA"/>
</dbReference>
<proteinExistence type="inferred from homology"/>
<evidence type="ECO:0000256" key="1">
    <source>
        <dbReference type="ARBA" id="ARBA00006432"/>
    </source>
</evidence>
<evidence type="ECO:0000259" key="4">
    <source>
        <dbReference type="Pfam" id="PF13193"/>
    </source>
</evidence>
<dbReference type="InterPro" id="IPR042099">
    <property type="entry name" value="ANL_N_sf"/>
</dbReference>
<evidence type="ECO:0000313" key="6">
    <source>
        <dbReference type="Proteomes" id="UP000008311"/>
    </source>
</evidence>
<feature type="domain" description="AMP-dependent synthetase/ligase" evidence="3">
    <location>
        <begin position="3"/>
        <end position="115"/>
    </location>
</feature>